<dbReference type="PaxDb" id="195103-CPF_0991"/>
<feature type="transmembrane region" description="Helical" evidence="1">
    <location>
        <begin position="46"/>
        <end position="66"/>
    </location>
</feature>
<organism evidence="2 3">
    <name type="scientific">Clostridium perfringens (strain ATCC 13124 / DSM 756 / JCM 1290 / NCIMB 6125 / NCTC 8237 / Type A)</name>
    <dbReference type="NCBI Taxonomy" id="195103"/>
    <lineage>
        <taxon>Bacteria</taxon>
        <taxon>Bacillati</taxon>
        <taxon>Bacillota</taxon>
        <taxon>Clostridia</taxon>
        <taxon>Eubacteriales</taxon>
        <taxon>Clostridiaceae</taxon>
        <taxon>Clostridium</taxon>
    </lineage>
</organism>
<sequence length="108" mass="12617">MEKLVMGKGSVEINIDRVIFIGLIIEFICTAFIFFNFTTLYENLNLIIDCLMILNVIIFILSIIYFKYNKKLALRYTIISLIFFSFSDKSMYSLILVIILIMQGKGMY</sequence>
<keyword evidence="3" id="KW-1185">Reference proteome</keyword>
<evidence type="ECO:0000313" key="3">
    <source>
        <dbReference type="Proteomes" id="UP000001823"/>
    </source>
</evidence>
<feature type="transmembrane region" description="Helical" evidence="1">
    <location>
        <begin position="78"/>
        <end position="102"/>
    </location>
</feature>
<protein>
    <submittedName>
        <fullName evidence="2">Membrane protein</fullName>
    </submittedName>
</protein>
<keyword evidence="1" id="KW-0472">Membrane</keyword>
<keyword evidence="1" id="KW-1133">Transmembrane helix</keyword>
<dbReference type="HOGENOM" id="CLU_2192441_0_0_9"/>
<accession>A0A0H2YT54</accession>
<dbReference type="Proteomes" id="UP000001823">
    <property type="component" value="Chromosome"/>
</dbReference>
<proteinExistence type="predicted"/>
<feature type="transmembrane region" description="Helical" evidence="1">
    <location>
        <begin position="20"/>
        <end position="40"/>
    </location>
</feature>
<dbReference type="STRING" id="195103.CPF_0991"/>
<evidence type="ECO:0000256" key="1">
    <source>
        <dbReference type="SAM" id="Phobius"/>
    </source>
</evidence>
<name>A0A0H2YT54_CLOP1</name>
<dbReference type="KEGG" id="cpf:CPF_0991"/>
<evidence type="ECO:0000313" key="2">
    <source>
        <dbReference type="EMBL" id="ABG84189.1"/>
    </source>
</evidence>
<dbReference type="EMBL" id="CP000246">
    <property type="protein sequence ID" value="ABG84189.1"/>
    <property type="molecule type" value="Genomic_DNA"/>
</dbReference>
<keyword evidence="1" id="KW-0812">Transmembrane</keyword>
<gene>
    <name evidence="2" type="ordered locus">CPF_0991</name>
</gene>
<reference evidence="2 3" key="1">
    <citation type="journal article" date="2006" name="Genome Res.">
        <title>Skewed genomic variability in strains of the toxigenic bacterial pathogen, Clostridium perfringens.</title>
        <authorList>
            <person name="Myers G.S."/>
            <person name="Rasko D.A."/>
            <person name="Cheung J.K."/>
            <person name="Ravel J."/>
            <person name="Seshadri R."/>
            <person name="Deboy R.T."/>
            <person name="Ren Q."/>
            <person name="Varga J."/>
            <person name="Awad M.M."/>
            <person name="Brinkac L.M."/>
            <person name="Daugherty S.C."/>
            <person name="Haft D.H."/>
            <person name="Dodson R.J."/>
            <person name="Madupu R."/>
            <person name="Nelson W.C."/>
            <person name="Rosovitz M.J."/>
            <person name="Sullivan S.A."/>
            <person name="Khouri H."/>
            <person name="Dimitrov G.I."/>
            <person name="Watkins K.L."/>
            <person name="Mulligan S."/>
            <person name="Benton J."/>
            <person name="Radune D."/>
            <person name="Fisher D.J."/>
            <person name="Atkins H.S."/>
            <person name="Hiscox T."/>
            <person name="Jost B.H."/>
            <person name="Billington S.J."/>
            <person name="Songer J.G."/>
            <person name="McClane B.A."/>
            <person name="Titball R.W."/>
            <person name="Rood J.I."/>
            <person name="Melville S.B."/>
            <person name="Paulsen I.T."/>
        </authorList>
    </citation>
    <scope>NUCLEOTIDE SEQUENCE [LARGE SCALE GENOMIC DNA]</scope>
    <source>
        <strain evidence="3">ATCC 13124 / DSM 756 / JCM 1290 / NCIMB 6125 / NCTC 8237 / S 107 / Type A</strain>
    </source>
</reference>
<dbReference type="AlphaFoldDB" id="A0A0H2YT54"/>